<dbReference type="EMBL" id="CALNXK010000076">
    <property type="protein sequence ID" value="CAH3145555.1"/>
    <property type="molecule type" value="Genomic_DNA"/>
</dbReference>
<name>A0ABN8PKY8_9CNID</name>
<keyword evidence="2" id="KW-1185">Reference proteome</keyword>
<dbReference type="Pfam" id="PF13444">
    <property type="entry name" value="Acetyltransf_5"/>
    <property type="match status" value="1"/>
</dbReference>
<reference evidence="1 2" key="1">
    <citation type="submission" date="2022-05" db="EMBL/GenBank/DDBJ databases">
        <authorList>
            <consortium name="Genoscope - CEA"/>
            <person name="William W."/>
        </authorList>
    </citation>
    <scope>NUCLEOTIDE SEQUENCE [LARGE SCALE GENOMIC DNA]</scope>
</reference>
<accession>A0ABN8PKY8</accession>
<proteinExistence type="predicted"/>
<protein>
    <submittedName>
        <fullName evidence="1">Uncharacterized protein</fullName>
    </submittedName>
</protein>
<dbReference type="SUPFAM" id="SSF55729">
    <property type="entry name" value="Acyl-CoA N-acyltransferases (Nat)"/>
    <property type="match status" value="1"/>
</dbReference>
<evidence type="ECO:0000313" key="2">
    <source>
        <dbReference type="Proteomes" id="UP001159405"/>
    </source>
</evidence>
<dbReference type="Gene3D" id="3.40.630.30">
    <property type="match status" value="1"/>
</dbReference>
<gene>
    <name evidence="1" type="ORF">PLOB_00044577</name>
</gene>
<organism evidence="1 2">
    <name type="scientific">Porites lobata</name>
    <dbReference type="NCBI Taxonomy" id="104759"/>
    <lineage>
        <taxon>Eukaryota</taxon>
        <taxon>Metazoa</taxon>
        <taxon>Cnidaria</taxon>
        <taxon>Anthozoa</taxon>
        <taxon>Hexacorallia</taxon>
        <taxon>Scleractinia</taxon>
        <taxon>Fungiina</taxon>
        <taxon>Poritidae</taxon>
        <taxon>Porites</taxon>
    </lineage>
</organism>
<comment type="caution">
    <text evidence="1">The sequence shown here is derived from an EMBL/GenBank/DDBJ whole genome shotgun (WGS) entry which is preliminary data.</text>
</comment>
<dbReference type="InterPro" id="IPR016181">
    <property type="entry name" value="Acyl_CoA_acyltransferase"/>
</dbReference>
<sequence length="290" mass="33214">MTNEQFTDARASCLMSNFGGKVHSSRYLSKLESRLTGMYNCYLGCDLNTRSNTTCSGSKMDFRVKILNDYEAVNSAKRLLYDVYIHEMGWVFREDSPTGFHIDKDKRNQPILCDAFDKASIWVGAYKEDKLIGVTRAVQRNNTRGKLDLELYPSSSLPSMKRLFQGKEGCQIIEVQRGAVAKDYRNTEPSVIQLLLLFAFSFAQEKQFSIVCPTVFPALETLFSRAGMHLVEKNFTYGEGEEEWPTFIFFCSSDELVQVLKRLKRVTNKRNGSFLQERGQQAKRSKFNVV</sequence>
<evidence type="ECO:0000313" key="1">
    <source>
        <dbReference type="EMBL" id="CAH3145555.1"/>
    </source>
</evidence>
<dbReference type="Proteomes" id="UP001159405">
    <property type="component" value="Unassembled WGS sequence"/>
</dbReference>